<evidence type="ECO:0000313" key="8">
    <source>
        <dbReference type="EMBL" id="MBS4200241.1"/>
    </source>
</evidence>
<organism evidence="8 9">
    <name type="scientific">Lederbergia citrisecunda</name>
    <dbReference type="NCBI Taxonomy" id="2833583"/>
    <lineage>
        <taxon>Bacteria</taxon>
        <taxon>Bacillati</taxon>
        <taxon>Bacillota</taxon>
        <taxon>Bacilli</taxon>
        <taxon>Bacillales</taxon>
        <taxon>Bacillaceae</taxon>
        <taxon>Lederbergia</taxon>
    </lineage>
</organism>
<evidence type="ECO:0000256" key="3">
    <source>
        <dbReference type="ARBA" id="ARBA00023136"/>
    </source>
</evidence>
<gene>
    <name evidence="8" type="ORF">KHA93_11425</name>
</gene>
<evidence type="ECO:0000256" key="2">
    <source>
        <dbReference type="ARBA" id="ARBA00022729"/>
    </source>
</evidence>
<evidence type="ECO:0000256" key="1">
    <source>
        <dbReference type="ARBA" id="ARBA00022475"/>
    </source>
</evidence>
<dbReference type="Proteomes" id="UP000682713">
    <property type="component" value="Unassembled WGS sequence"/>
</dbReference>
<comment type="caution">
    <text evidence="8">The sequence shown here is derived from an EMBL/GenBank/DDBJ whole genome shotgun (WGS) entry which is preliminary data.</text>
</comment>
<keyword evidence="2 7" id="KW-0732">Signal</keyword>
<dbReference type="PANTHER" id="PTHR43649:SF33">
    <property type="entry name" value="POLYGALACTURONAN_RHAMNOGALACTURONAN-BINDING PROTEIN YTCQ"/>
    <property type="match status" value="1"/>
</dbReference>
<keyword evidence="4" id="KW-0564">Palmitate</keyword>
<reference evidence="8 9" key="1">
    <citation type="submission" date="2021-05" db="EMBL/GenBank/DDBJ databases">
        <title>Novel Bacillus species.</title>
        <authorList>
            <person name="Liu G."/>
        </authorList>
    </citation>
    <scope>NUCLEOTIDE SEQUENCE [LARGE SCALE GENOMIC DNA]</scope>
    <source>
        <strain evidence="8 9">FJAT-49732</strain>
    </source>
</reference>
<dbReference type="Gene3D" id="3.40.190.10">
    <property type="entry name" value="Periplasmic binding protein-like II"/>
    <property type="match status" value="2"/>
</dbReference>
<keyword evidence="5" id="KW-0449">Lipoprotein</keyword>
<dbReference type="PANTHER" id="PTHR43649">
    <property type="entry name" value="ARABINOSE-BINDING PROTEIN-RELATED"/>
    <property type="match status" value="1"/>
</dbReference>
<name>A0A942YNF4_9BACI</name>
<evidence type="ECO:0000256" key="7">
    <source>
        <dbReference type="SAM" id="SignalP"/>
    </source>
</evidence>
<dbReference type="SUPFAM" id="SSF53850">
    <property type="entry name" value="Periplasmic binding protein-like II"/>
    <property type="match status" value="1"/>
</dbReference>
<keyword evidence="1" id="KW-1003">Cell membrane</keyword>
<dbReference type="InterPro" id="IPR006059">
    <property type="entry name" value="SBP"/>
</dbReference>
<evidence type="ECO:0000256" key="4">
    <source>
        <dbReference type="ARBA" id="ARBA00023139"/>
    </source>
</evidence>
<evidence type="ECO:0000256" key="5">
    <source>
        <dbReference type="ARBA" id="ARBA00023288"/>
    </source>
</evidence>
<evidence type="ECO:0000313" key="9">
    <source>
        <dbReference type="Proteomes" id="UP000682713"/>
    </source>
</evidence>
<dbReference type="Pfam" id="PF01547">
    <property type="entry name" value="SBP_bac_1"/>
    <property type="match status" value="1"/>
</dbReference>
<feature type="region of interest" description="Disordered" evidence="6">
    <location>
        <begin position="29"/>
        <end position="48"/>
    </location>
</feature>
<dbReference type="RefSeq" id="WP_213110840.1">
    <property type="nucleotide sequence ID" value="NZ_JAGYPJ010000001.1"/>
</dbReference>
<dbReference type="PROSITE" id="PS51257">
    <property type="entry name" value="PROKAR_LIPOPROTEIN"/>
    <property type="match status" value="1"/>
</dbReference>
<feature type="signal peptide" evidence="7">
    <location>
        <begin position="1"/>
        <end position="23"/>
    </location>
</feature>
<dbReference type="InterPro" id="IPR050490">
    <property type="entry name" value="Bact_solute-bd_prot1"/>
</dbReference>
<evidence type="ECO:0000256" key="6">
    <source>
        <dbReference type="SAM" id="MobiDB-lite"/>
    </source>
</evidence>
<proteinExistence type="predicted"/>
<keyword evidence="9" id="KW-1185">Reference proteome</keyword>
<protein>
    <submittedName>
        <fullName evidence="8">Extracellular solute-binding protein</fullName>
    </submittedName>
</protein>
<sequence>MRNKVKFLTLSLVALLMAFSVLSGCSKDSAGDNEGNNSGGSKDSGSKSEGFVLGEDELEYTMYGHYDWYTMPTWGEDIASKWIKENKKVNVKSVSSGGNAAQKFNTMIVANELPDVIWMDRGSDVDKLRDAGMLVPLDEYIEKYPNLKEWAGESTLNMLRADDGHIYQFPNWYTSQPNGNSGYVVNEKYYKELGSPKLETTDDLYAFLKQVKEKYPDIVPYEPGQGDGLDILYSAFGEDHTTAFVGMRAVPQGDKLTSIFADPVYRESMQYVSKLFRERLISQDVLTQTSDQVKEKVMTGKFAVYAGSSPTVNSNLADSLLRDQDPDAGLKMVWPFHKEGLDKNKIWTGSWSQLGWNVSVITKAAKNPEAIFAFLDWYTSPEGQRNIFWGPEGLYWEGTHAIDGIDEAPVFTDKFVTDVTERDKLMQTTDPLQWTGNTVYIDKSKSAFEMTLPEDQQNWATRYQSQITWKTQYNTTEYVNLSPMPDSEEGIIEQRVNDIYDEARAKAIHAKSDEEVIKILDQADKDAQSVGYEKLLEFKTKKWQENKAKMAGK</sequence>
<keyword evidence="3" id="KW-0472">Membrane</keyword>
<feature type="chain" id="PRO_5039021501" evidence="7">
    <location>
        <begin position="24"/>
        <end position="553"/>
    </location>
</feature>
<feature type="compositionally biased region" description="Low complexity" evidence="6">
    <location>
        <begin position="32"/>
        <end position="48"/>
    </location>
</feature>
<accession>A0A942YNF4</accession>
<dbReference type="AlphaFoldDB" id="A0A942YNF4"/>
<dbReference type="EMBL" id="JAGYPJ010000001">
    <property type="protein sequence ID" value="MBS4200241.1"/>
    <property type="molecule type" value="Genomic_DNA"/>
</dbReference>